<evidence type="ECO:0000313" key="8">
    <source>
        <dbReference type="Proteomes" id="UP000184148"/>
    </source>
</evidence>
<dbReference type="RefSeq" id="WP_073239944.1">
    <property type="nucleotide sequence ID" value="NZ_FQUY01000026.1"/>
</dbReference>
<evidence type="ECO:0000259" key="6">
    <source>
        <dbReference type="Pfam" id="PF00294"/>
    </source>
</evidence>
<keyword evidence="4 7" id="KW-0418">Kinase</keyword>
<evidence type="ECO:0000313" key="7">
    <source>
        <dbReference type="EMBL" id="SHF47647.1"/>
    </source>
</evidence>
<proteinExistence type="inferred from homology"/>
<dbReference type="STRING" id="1121429.SAMN02745133_02747"/>
<keyword evidence="8" id="KW-1185">Reference proteome</keyword>
<evidence type="ECO:0000256" key="3">
    <source>
        <dbReference type="ARBA" id="ARBA00022741"/>
    </source>
</evidence>
<dbReference type="PANTHER" id="PTHR43085:SF1">
    <property type="entry name" value="PSEUDOURIDINE KINASE-RELATED"/>
    <property type="match status" value="1"/>
</dbReference>
<evidence type="ECO:0000256" key="2">
    <source>
        <dbReference type="ARBA" id="ARBA00022679"/>
    </source>
</evidence>
<dbReference type="SUPFAM" id="SSF53613">
    <property type="entry name" value="Ribokinase-like"/>
    <property type="match status" value="1"/>
</dbReference>
<evidence type="ECO:0000256" key="4">
    <source>
        <dbReference type="ARBA" id="ARBA00022777"/>
    </source>
</evidence>
<dbReference type="InterPro" id="IPR002173">
    <property type="entry name" value="Carboh/pur_kinase_PfkB_CS"/>
</dbReference>
<evidence type="ECO:0000256" key="5">
    <source>
        <dbReference type="ARBA" id="ARBA00022840"/>
    </source>
</evidence>
<dbReference type="InterPro" id="IPR050306">
    <property type="entry name" value="PfkB_Carbo_kinase"/>
</dbReference>
<sequence length="316" mass="34025">MPEVVTLGETMVLLNALNTGPLKYVTHFVRQIGGAESNFAIGVSRLGHSVGWISRVGKDEFGKYIISFIRGEGVDTSQVKEDSDAPTGVFFKERQEGGESKVYYYRKGSAASRMVPADLNPDYIAGAKFLHITGITPALSESCYETILEAIRLAKSRGVTISLDPNIRLKLWSAERAKEVIMGLVSQADIVLPGLEEGRLLVGAEEPEEIAARMLKTGAKIVVIKCGDKGAYLATETYAEFVPGYPVARVVDPIGAGDGFAAGFISGLLKGWSVTEAVKLANAVGARATQVIGDVEGLPTMEEVEIFLGQRREIER</sequence>
<accession>A0A1M5BZ77</accession>
<name>A0A1M5BZ77_9FIRM</name>
<keyword evidence="3" id="KW-0547">Nucleotide-binding</keyword>
<dbReference type="PROSITE" id="PS00584">
    <property type="entry name" value="PFKB_KINASES_2"/>
    <property type="match status" value="1"/>
</dbReference>
<dbReference type="GO" id="GO:0016301">
    <property type="term" value="F:kinase activity"/>
    <property type="evidence" value="ECO:0007669"/>
    <property type="project" value="UniProtKB-KW"/>
</dbReference>
<dbReference type="Pfam" id="PF00294">
    <property type="entry name" value="PfkB"/>
    <property type="match status" value="1"/>
</dbReference>
<protein>
    <submittedName>
        <fullName evidence="7">5-dehydro-2-deoxygluconokinase</fullName>
    </submittedName>
</protein>
<dbReference type="Gene3D" id="3.40.1190.20">
    <property type="match status" value="1"/>
</dbReference>
<dbReference type="InterPro" id="IPR011611">
    <property type="entry name" value="PfkB_dom"/>
</dbReference>
<dbReference type="InterPro" id="IPR029056">
    <property type="entry name" value="Ribokinase-like"/>
</dbReference>
<reference evidence="8" key="1">
    <citation type="submission" date="2016-11" db="EMBL/GenBank/DDBJ databases">
        <authorList>
            <person name="Varghese N."/>
            <person name="Submissions S."/>
        </authorList>
    </citation>
    <scope>NUCLEOTIDE SEQUENCE [LARGE SCALE GENOMIC DNA]</scope>
    <source>
        <strain evidence="8">DSM 12395</strain>
    </source>
</reference>
<dbReference type="Proteomes" id="UP000184148">
    <property type="component" value="Unassembled WGS sequence"/>
</dbReference>
<comment type="similarity">
    <text evidence="1">Belongs to the carbohydrate kinase PfkB family.</text>
</comment>
<evidence type="ECO:0000256" key="1">
    <source>
        <dbReference type="ARBA" id="ARBA00010688"/>
    </source>
</evidence>
<dbReference type="PANTHER" id="PTHR43085">
    <property type="entry name" value="HEXOKINASE FAMILY MEMBER"/>
    <property type="match status" value="1"/>
</dbReference>
<dbReference type="CDD" id="cd01166">
    <property type="entry name" value="KdgK"/>
    <property type="match status" value="1"/>
</dbReference>
<gene>
    <name evidence="7" type="ORF">SAMN02745133_02747</name>
</gene>
<dbReference type="GO" id="GO:0005524">
    <property type="term" value="F:ATP binding"/>
    <property type="evidence" value="ECO:0007669"/>
    <property type="project" value="UniProtKB-KW"/>
</dbReference>
<feature type="domain" description="Carbohydrate kinase PfkB" evidence="6">
    <location>
        <begin position="1"/>
        <end position="300"/>
    </location>
</feature>
<dbReference type="EMBL" id="FQUY01000026">
    <property type="protein sequence ID" value="SHF47647.1"/>
    <property type="molecule type" value="Genomic_DNA"/>
</dbReference>
<keyword evidence="2" id="KW-0808">Transferase</keyword>
<organism evidence="7 8">
    <name type="scientific">Desulforamulus putei DSM 12395</name>
    <dbReference type="NCBI Taxonomy" id="1121429"/>
    <lineage>
        <taxon>Bacteria</taxon>
        <taxon>Bacillati</taxon>
        <taxon>Bacillota</taxon>
        <taxon>Clostridia</taxon>
        <taxon>Eubacteriales</taxon>
        <taxon>Peptococcaceae</taxon>
        <taxon>Desulforamulus</taxon>
    </lineage>
</organism>
<dbReference type="OrthoDB" id="9813569at2"/>
<dbReference type="AlphaFoldDB" id="A0A1M5BZ77"/>
<keyword evidence="5" id="KW-0067">ATP-binding</keyword>